<comment type="subcellular location">
    <subcellularLocation>
        <location evidence="1">Secreted</location>
        <location evidence="1">Cell wall</location>
        <topology evidence="1">Peptidoglycan-anchor</topology>
    </subcellularLocation>
</comment>
<keyword evidence="9" id="KW-1185">Reference proteome</keyword>
<dbReference type="RefSeq" id="WP_097349992.1">
    <property type="nucleotide sequence ID" value="NZ_NYPG01000002.1"/>
</dbReference>
<dbReference type="Gene3D" id="2.60.40.10">
    <property type="entry name" value="Immunoglobulins"/>
    <property type="match status" value="8"/>
</dbReference>
<keyword evidence="2" id="KW-0134">Cell wall</keyword>
<keyword evidence="6" id="KW-1133">Transmembrane helix</keyword>
<evidence type="ECO:0000259" key="7">
    <source>
        <dbReference type="PROSITE" id="PS50847"/>
    </source>
</evidence>
<dbReference type="InterPro" id="IPR022038">
    <property type="entry name" value="Ig-like_bact"/>
</dbReference>
<proteinExistence type="predicted"/>
<dbReference type="Pfam" id="PF17210">
    <property type="entry name" value="SdrD_B"/>
    <property type="match status" value="1"/>
</dbReference>
<dbReference type="NCBIfam" id="TIGR01167">
    <property type="entry name" value="LPXTG_anchor"/>
    <property type="match status" value="1"/>
</dbReference>
<evidence type="ECO:0000256" key="4">
    <source>
        <dbReference type="ARBA" id="ARBA00022729"/>
    </source>
</evidence>
<feature type="transmembrane region" description="Helical" evidence="6">
    <location>
        <begin position="1977"/>
        <end position="1995"/>
    </location>
</feature>
<reference evidence="8 9" key="1">
    <citation type="submission" date="2017-09" db="EMBL/GenBank/DDBJ databases">
        <title>Draft Genomes of 144 Listeria Monocytogenes isolates from foods.</title>
        <authorList>
            <person name="Wu C.H."/>
            <person name="Ng J."/>
            <person name="Kiang D."/>
            <person name="Chen C.-Y."/>
            <person name="Frink S."/>
            <person name="Lafrades M."/>
            <person name="Morales C."/>
            <person name="Park P."/>
            <person name="Zwick M."/>
        </authorList>
    </citation>
    <scope>NUCLEOTIDE SEQUENCE [LARGE SCALE GENOMIC DNA]</scope>
    <source>
        <strain evidence="8 9">CDPHFDLB-F14M01633.75-2</strain>
    </source>
</reference>
<evidence type="ECO:0000313" key="9">
    <source>
        <dbReference type="Proteomes" id="UP000219632"/>
    </source>
</evidence>
<comment type="caution">
    <text evidence="8">The sequence shown here is derived from an EMBL/GenBank/DDBJ whole genome shotgun (WGS) entry which is preliminary data.</text>
</comment>
<feature type="domain" description="Gram-positive cocci surface proteins LPxTG" evidence="7">
    <location>
        <begin position="1967"/>
        <end position="2000"/>
    </location>
</feature>
<name>A0ABX4IFF9_LISWE</name>
<protein>
    <submittedName>
        <fullName evidence="8">Cell surface protein</fullName>
    </submittedName>
</protein>
<evidence type="ECO:0000256" key="5">
    <source>
        <dbReference type="ARBA" id="ARBA00023088"/>
    </source>
</evidence>
<keyword evidence="6" id="KW-0472">Membrane</keyword>
<accession>A0ABX4IFF9</accession>
<dbReference type="EMBL" id="NYPG01000002">
    <property type="protein sequence ID" value="PDK42020.1"/>
    <property type="molecule type" value="Genomic_DNA"/>
</dbReference>
<sequence>MEKTNIVKRFILVLLAIFLIIGQLNLEPFKTLAAENGNEEISYEVEKDLTPDKKKANLKMKVISKNEQVKILSVEAPNGKKTEGSEVLYTAEKNGTLNFLITYQNKEETKSYNASYEVEGISAAGEEADDVEKKQPANATLKTAVRGLKASQPTVTLSIPDYDQKAWSNGSIKDVTATVDFGDDTSSGKKVDFSLPDGMRFMSIPVPSDYQAKDSVDASLLNYLGTSNPLGSAISSVSVPSMETMYNKATYGTVSYNLKDGTEKASFTFSVRVDAAKYYGANDLKTPIKIEAFKGESNTLVATAEQKIHAEGGKVVGNSNQNHVQTMFRNWYPTQGTSENIASTDTKASYNYTKNYTIVTGLNQLDNRGAKWYTPKNTITTLYYPEGMEYEGIVNQNGTLMTSTSNKTITLYPNENKVVIDYKQLNNYGAVDTIFAVKYKIPKGTPAGTYTAEKTPHTTITTYDDEVFETDALTSDALDLTTLAALDTCKVVDKSLNKMSLNTGNKSINPDNETWAGSIQIDNKQTAGVKTNQIYQIEFDPNWQAYTVNMPFDGKIAGNKVKDIQYKTNLNSNFRTYNGNLPKTNSNRMATLDANTIGLQEGEYFTEVKANVGDFSIGFMNTEPSAAYRSASSASYGIVKQGVSSVQFKAAIWDAEDETNTKASGVSTYTVASNQTTMANGTAAFYNKAGTPIKTASAGDIVTTKATLSLTDYPFGTRTVLNNPEIYLQALDGATIHPSSIKLTDQSGKEVSFTLKQDKANNNQKLYIIKTTDTKVGHYVGYPSKQQYLNISYDTSFNVTLQNNINMDIKNVLAWGGTNVTSATTDNCFSDIGLDVNKNGKDKEYLLSTVSSTLNVSKQDTVAVETFLNVAGEGAKAAYIEGDDSTVSYFTPGTAADYTVKVTNISDSAANTLELYIPIPKTGEDFGSKFQSEVFKWNMKLSRELTLSPEQQAQFDVSYTTEATADNYESTNIYTDTVSNYEKVNMVKIKLKTQINAGEEQTFKVPLQVDETFDSATKANKTGERDIYNPYYRVITNTFSGSLAGTKVGAELVIAVVSGRLFEDKDANGLYDITKGDEPLVNEVVELYKWNDTSSEYELVSKDGKNVIAKTDANGSYAFDYNSGVDYGKYAVKFPNKAGYQFTLKNAGTDSSIDSNVNYDGIDKGWVKDIDPTQLNSQYINAGYLKYTPNQDLKVNLNEKLVEVNNNLIITLPKVASTNGIAAEDTIEPDFFGNIQATTDSYSWVTADTAIARAQTLSDGSGSIVGVSTNGKTVAVTNLSITIQDMFGMKQSSTAPFYVTAKDGKVIQRDGFTIGGTDFSLEYKSAASLTEAQALNLAKAAAFEEVKNGVNSNAEDILNSVQVNTAQLSAIQNGSNQGGSYPLTYSVTKDGKSAEIVIRVTVAKDLTAVNAHNSIIYVGDNWNVVNNFDSALDKEGNPIIFSDIQVAGTVNTKIAGTYPITYSYNNVSTTIFVTVKDVQTAVNVHDSVIYTGDSWSAADNFDSAIDKDGNQVALKDVSITGTVNTKKAGTNDIIYTYDGISTTITVLVKEDKEGVNAHNSSIYVGGNWSSSDNFDSAFDKDGNSVALEEVEVAEKPTVDTGKAGSYQVTYSYGKVSTRITVTVKEIQTAVNAHDSVIYTGDSWYALDNFDNARDKDGNPVDYADIQVTGTVDTNKAGTYPVTYSYDGIIVTKNVTVKEPQTTIQAHDSIIYMGDKWTAEDNFDSATDKDGEKVDFKNVTVNKKTDFDFKKPGVYEVTYSYSGVARTVNVTVKLRQTSVKVHDSSIYAGENWSPKDNFNSAKDKQGNSVPFTKVTVTGVVDSTKPGNYEVSYLYDGLKATAHIKVLKNQAQITVKDSTIKSGDTWKAEDNFVQATNRAGEVVSFSQIETKGKVNTNKSGSYQVSYTFDPNEGTANAGREQLTVTAIIKVVDSTTRKPVSTGKLSNSGKNSTATINSQHTTNYLDAKSLPQTGDQSSPWLLWVGICLLGLGTLFIIATRKRK</sequence>
<evidence type="ECO:0000256" key="2">
    <source>
        <dbReference type="ARBA" id="ARBA00022512"/>
    </source>
</evidence>
<dbReference type="InterPro" id="IPR013783">
    <property type="entry name" value="Ig-like_fold"/>
</dbReference>
<dbReference type="PROSITE" id="PS50847">
    <property type="entry name" value="GRAM_POS_ANCHORING"/>
    <property type="match status" value="1"/>
</dbReference>
<evidence type="ECO:0000256" key="1">
    <source>
        <dbReference type="ARBA" id="ARBA00004168"/>
    </source>
</evidence>
<dbReference type="InterPro" id="IPR019931">
    <property type="entry name" value="LPXTG_anchor"/>
</dbReference>
<keyword evidence="6" id="KW-0812">Transmembrane</keyword>
<evidence type="ECO:0000313" key="8">
    <source>
        <dbReference type="EMBL" id="PDK42020.1"/>
    </source>
</evidence>
<keyword evidence="5" id="KW-0572">Peptidoglycan-anchor</keyword>
<dbReference type="Pfam" id="PF00746">
    <property type="entry name" value="Gram_pos_anchor"/>
    <property type="match status" value="1"/>
</dbReference>
<dbReference type="Proteomes" id="UP000219632">
    <property type="component" value="Unassembled WGS sequence"/>
</dbReference>
<gene>
    <name evidence="8" type="ORF">AFZ32_04620</name>
</gene>
<keyword evidence="4" id="KW-0732">Signal</keyword>
<evidence type="ECO:0000256" key="3">
    <source>
        <dbReference type="ARBA" id="ARBA00022525"/>
    </source>
</evidence>
<organism evidence="8 9">
    <name type="scientific">Listeria welshimeri</name>
    <dbReference type="NCBI Taxonomy" id="1643"/>
    <lineage>
        <taxon>Bacteria</taxon>
        <taxon>Bacillati</taxon>
        <taxon>Bacillota</taxon>
        <taxon>Bacilli</taxon>
        <taxon>Bacillales</taxon>
        <taxon>Listeriaceae</taxon>
        <taxon>Listeria</taxon>
    </lineage>
</organism>
<dbReference type="SUPFAM" id="SSF117074">
    <property type="entry name" value="Hypothetical protein PA1324"/>
    <property type="match status" value="1"/>
</dbReference>
<evidence type="ECO:0000256" key="6">
    <source>
        <dbReference type="SAM" id="Phobius"/>
    </source>
</evidence>
<dbReference type="Pfam" id="PF07523">
    <property type="entry name" value="Big_3"/>
    <property type="match status" value="7"/>
</dbReference>
<dbReference type="InterPro" id="IPR033764">
    <property type="entry name" value="Sdr_B"/>
</dbReference>
<keyword evidence="3" id="KW-0964">Secreted</keyword>